<dbReference type="RefSeq" id="XP_003882349.1">
    <property type="nucleotide sequence ID" value="XM_003882300.1"/>
</dbReference>
<evidence type="ECO:0000256" key="1">
    <source>
        <dbReference type="ARBA" id="ARBA00009063"/>
    </source>
</evidence>
<dbReference type="PROSITE" id="PS50192">
    <property type="entry name" value="T_SNARE"/>
    <property type="match status" value="1"/>
</dbReference>
<reference evidence="6" key="4">
    <citation type="journal article" date="2015" name="PLoS ONE">
        <title>Comprehensive Evaluation of Toxoplasma gondii VEG and Neospora caninum LIV Genomes with Tachyzoite Stage Transcriptome and Proteome Defines Novel Transcript Features.</title>
        <authorList>
            <person name="Ramaprasad A."/>
            <person name="Mourier T."/>
            <person name="Naeem R."/>
            <person name="Malas T.B."/>
            <person name="Moussa E."/>
            <person name="Panigrahi A."/>
            <person name="Vermont S.J."/>
            <person name="Otto T.D."/>
            <person name="Wastling J."/>
            <person name="Pain A."/>
        </authorList>
    </citation>
    <scope>NUCLEOTIDE SEQUENCE</scope>
    <source>
        <strain evidence="6">Liverpool</strain>
    </source>
</reference>
<keyword evidence="3" id="KW-0812">Transmembrane</keyword>
<keyword evidence="7" id="KW-1185">Reference proteome</keyword>
<dbReference type="eggNOG" id="ENOG502SDJ6">
    <property type="taxonomic scope" value="Eukaryota"/>
</dbReference>
<reference evidence="5" key="1">
    <citation type="submission" date="2011-02" db="EMBL/GenBank/DDBJ databases">
        <authorList>
            <person name="Aslett M."/>
        </authorList>
    </citation>
    <scope>NUCLEOTIDE SEQUENCE</scope>
    <source>
        <strain evidence="5">Liverpool</strain>
    </source>
</reference>
<dbReference type="GO" id="GO:0006906">
    <property type="term" value="P:vesicle fusion"/>
    <property type="evidence" value="ECO:0007669"/>
    <property type="project" value="TreeGrafter"/>
</dbReference>
<feature type="region of interest" description="Disordered" evidence="2">
    <location>
        <begin position="167"/>
        <end position="247"/>
    </location>
</feature>
<keyword evidence="3" id="KW-0472">Membrane</keyword>
<dbReference type="VEuPathDB" id="ToxoDB:NCLIV_021040"/>
<dbReference type="InterPro" id="IPR000727">
    <property type="entry name" value="T_SNARE_dom"/>
</dbReference>
<evidence type="ECO:0000256" key="3">
    <source>
        <dbReference type="SAM" id="Phobius"/>
    </source>
</evidence>
<feature type="compositionally biased region" description="Polar residues" evidence="2">
    <location>
        <begin position="1"/>
        <end position="10"/>
    </location>
</feature>
<feature type="transmembrane region" description="Helical" evidence="3">
    <location>
        <begin position="366"/>
        <end position="384"/>
    </location>
</feature>
<name>F0VF23_NEOCL</name>
<proteinExistence type="inferred from homology"/>
<dbReference type="GO" id="GO:0006886">
    <property type="term" value="P:intracellular protein transport"/>
    <property type="evidence" value="ECO:0007669"/>
    <property type="project" value="TreeGrafter"/>
</dbReference>
<reference evidence="7" key="3">
    <citation type="journal article" date="2012" name="PLoS Pathog.">
        <title>Comparative genomics of the apicomplexan parasites Toxoplasma gondii and Neospora caninum: Coccidia differing in host range and transmission strategy.</title>
        <authorList>
            <person name="Reid A.J."/>
            <person name="Vermont S.J."/>
            <person name="Cotton J.A."/>
            <person name="Harris D."/>
            <person name="Hill-Cawthorne G.A."/>
            <person name="Konen-Waisman S."/>
            <person name="Latham S.M."/>
            <person name="Mourier T."/>
            <person name="Norton R."/>
            <person name="Quail M.A."/>
            <person name="Sanders M."/>
            <person name="Shanmugam D."/>
            <person name="Sohal A."/>
            <person name="Wasmuth J.D."/>
            <person name="Brunk B."/>
            <person name="Grigg M.E."/>
            <person name="Howard J.C."/>
            <person name="Parkinson J."/>
            <person name="Roos D.S."/>
            <person name="Trees A.J."/>
            <person name="Berriman M."/>
            <person name="Pain A."/>
            <person name="Wastling J.M."/>
        </authorList>
    </citation>
    <scope>NUCLEOTIDE SEQUENCE [LARGE SCALE GENOMIC DNA]</scope>
    <source>
        <strain evidence="7">Liverpool</strain>
    </source>
</reference>
<comment type="similarity">
    <text evidence="1">Belongs to the syntaxin family.</text>
</comment>
<dbReference type="GO" id="GO:0005484">
    <property type="term" value="F:SNAP receptor activity"/>
    <property type="evidence" value="ECO:0007669"/>
    <property type="project" value="TreeGrafter"/>
</dbReference>
<feature type="compositionally biased region" description="Low complexity" evidence="2">
    <location>
        <begin position="38"/>
        <end position="52"/>
    </location>
</feature>
<evidence type="ECO:0000313" key="6">
    <source>
        <dbReference type="EMBL" id="CEL66285.1"/>
    </source>
</evidence>
<dbReference type="Gene3D" id="1.20.5.110">
    <property type="match status" value="1"/>
</dbReference>
<dbReference type="SUPFAM" id="SSF47661">
    <property type="entry name" value="t-snare proteins"/>
    <property type="match status" value="1"/>
</dbReference>
<reference evidence="5" key="2">
    <citation type="submission" date="2011-03" db="EMBL/GenBank/DDBJ databases">
        <title>Comparative genomics and transcriptomics of Neospora caninum and Toxoplasma gondii.</title>
        <authorList>
            <person name="Reid A.J."/>
            <person name="Sohal A."/>
            <person name="Harris D."/>
            <person name="Quail M."/>
            <person name="Sanders M."/>
            <person name="Berriman M."/>
            <person name="Wastling J.M."/>
            <person name="Pain A."/>
        </authorList>
    </citation>
    <scope>NUCLEOTIDE SEQUENCE</scope>
    <source>
        <strain evidence="5">Liverpool</strain>
    </source>
</reference>
<dbReference type="PANTHER" id="PTHR19957:SF38">
    <property type="entry name" value="LD27581P"/>
    <property type="match status" value="1"/>
</dbReference>
<dbReference type="CDD" id="cd15840">
    <property type="entry name" value="SNARE_Qa"/>
    <property type="match status" value="1"/>
</dbReference>
<dbReference type="GO" id="GO:0000149">
    <property type="term" value="F:SNARE binding"/>
    <property type="evidence" value="ECO:0007669"/>
    <property type="project" value="TreeGrafter"/>
</dbReference>
<dbReference type="InParanoid" id="F0VF23"/>
<feature type="compositionally biased region" description="Low complexity" evidence="2">
    <location>
        <begin position="218"/>
        <end position="233"/>
    </location>
</feature>
<organism evidence="5 7">
    <name type="scientific">Neospora caninum (strain Liverpool)</name>
    <dbReference type="NCBI Taxonomy" id="572307"/>
    <lineage>
        <taxon>Eukaryota</taxon>
        <taxon>Sar</taxon>
        <taxon>Alveolata</taxon>
        <taxon>Apicomplexa</taxon>
        <taxon>Conoidasida</taxon>
        <taxon>Coccidia</taxon>
        <taxon>Eucoccidiorida</taxon>
        <taxon>Eimeriorina</taxon>
        <taxon>Sarcocystidae</taxon>
        <taxon>Neospora</taxon>
    </lineage>
</organism>
<gene>
    <name evidence="6" type="ORF">BN1204_021040</name>
    <name evidence="5" type="ORF">NCLIV_021040</name>
</gene>
<evidence type="ECO:0000259" key="4">
    <source>
        <dbReference type="PROSITE" id="PS50192"/>
    </source>
</evidence>
<protein>
    <submittedName>
        <fullName evidence="5">Putative SNARE domain-containing protein</fullName>
    </submittedName>
    <submittedName>
        <fullName evidence="6">SNARE domain-containing protein, putative</fullName>
    </submittedName>
</protein>
<feature type="domain" description="T-SNARE coiled-coil homology" evidence="4">
    <location>
        <begin position="292"/>
        <end position="354"/>
    </location>
</feature>
<dbReference type="GO" id="GO:0031201">
    <property type="term" value="C:SNARE complex"/>
    <property type="evidence" value="ECO:0007669"/>
    <property type="project" value="TreeGrafter"/>
</dbReference>
<dbReference type="GeneID" id="13444240"/>
<dbReference type="PANTHER" id="PTHR19957">
    <property type="entry name" value="SYNTAXIN"/>
    <property type="match status" value="1"/>
</dbReference>
<dbReference type="Gene3D" id="1.20.58.70">
    <property type="match status" value="1"/>
</dbReference>
<dbReference type="OrthoDB" id="75754at2759"/>
<dbReference type="GO" id="GO:0048278">
    <property type="term" value="P:vesicle docking"/>
    <property type="evidence" value="ECO:0007669"/>
    <property type="project" value="TreeGrafter"/>
</dbReference>
<dbReference type="SMART" id="SM00397">
    <property type="entry name" value="t_SNARE"/>
    <property type="match status" value="1"/>
</dbReference>
<dbReference type="EMBL" id="LN714481">
    <property type="protein sequence ID" value="CEL66285.1"/>
    <property type="molecule type" value="Genomic_DNA"/>
</dbReference>
<dbReference type="Proteomes" id="UP000007494">
    <property type="component" value="Chromosome VIIa"/>
</dbReference>
<feature type="region of interest" description="Disordered" evidence="2">
    <location>
        <begin position="1"/>
        <end position="61"/>
    </location>
</feature>
<evidence type="ECO:0000256" key="2">
    <source>
        <dbReference type="SAM" id="MobiDB-lite"/>
    </source>
</evidence>
<dbReference type="EMBL" id="FR823388">
    <property type="protein sequence ID" value="CBZ52317.1"/>
    <property type="molecule type" value="Genomic_DNA"/>
</dbReference>
<evidence type="ECO:0000313" key="5">
    <source>
        <dbReference type="EMBL" id="CBZ52317.1"/>
    </source>
</evidence>
<dbReference type="InterPro" id="IPR045242">
    <property type="entry name" value="Syntaxin"/>
</dbReference>
<dbReference type="InterPro" id="IPR010989">
    <property type="entry name" value="SNARE"/>
</dbReference>
<sequence length="507" mass="54409">MSFQQPSTPLVATPGLPYTSPGHAHSGGFSAGEGASAGGHDAPSAQAAAPGGPVSGNDSSLDRTIRANIQTIRSNLLAIEENLGNLNRRFVSRRIVESLHDRLRETYDIVLSTERLFKAWQAEQQGQSLDALERQRRRFLYEKLSAHFQEEIRKVQAISERVREAAERVADGSSFPAENGRSAEASSGEGLPSPTAPMSPLVPSGRGWRNGSEDRAALRPTAAAAQSGHAGSSTELSRKSGRAGTGSGVVLDLENVTMLDDDERDQFFIGDDEQEMCNEMADVAEHESLLQRVVAEERYRGLQRIHGQVKQANQIFKDLAQLVLQQDAGVESIESQMHSAHSHIKGAASELRIAHQMHRRSRQRRCLLLFLIFAVLSFLLYFYSSLSAVQRSPPSIASDTSLSLSAPVALSERSSGAFESVISPVVGQNGKNEGTSVPPHAIVGSRQLPGTISATQLTGRGTRFSIGNAMERLLESAPMGAGGPGLFLPSPLGGAPLDRGLRPQSAN</sequence>
<evidence type="ECO:0000313" key="7">
    <source>
        <dbReference type="Proteomes" id="UP000007494"/>
    </source>
</evidence>
<accession>F0VF23</accession>
<dbReference type="OMA" id="RIAHQMH"/>
<dbReference type="AlphaFoldDB" id="F0VF23"/>
<keyword evidence="3" id="KW-1133">Transmembrane helix</keyword>
<dbReference type="GO" id="GO:0012505">
    <property type="term" value="C:endomembrane system"/>
    <property type="evidence" value="ECO:0007669"/>
    <property type="project" value="TreeGrafter"/>
</dbReference>